<dbReference type="RefSeq" id="WP_104837633.1">
    <property type="nucleotide sequence ID" value="NZ_CP026606.1"/>
</dbReference>
<evidence type="ECO:0000313" key="1">
    <source>
        <dbReference type="EMBL" id="AVB76031.1"/>
    </source>
</evidence>
<dbReference type="EMBL" id="CP026606">
    <property type="protein sequence ID" value="AVB76031.1"/>
    <property type="molecule type" value="Genomic_DNA"/>
</dbReference>
<dbReference type="Proteomes" id="UP000590564">
    <property type="component" value="Unassembled WGS sequence"/>
</dbReference>
<reference evidence="3" key="1">
    <citation type="journal article" date="2018" name="Genome Announc.">
        <title>Complete Genome Sequence of the Methanococcus maripaludis Type Strain JJ (DSM 2067), a Model for Selenoprotein Synthesis in Archaea.</title>
        <authorList>
            <person name="Poehlein A."/>
            <person name="Heym D."/>
            <person name="Quitzke V."/>
            <person name="Fersch J."/>
            <person name="Daniel R."/>
            <person name="Rother M."/>
        </authorList>
    </citation>
    <scope>NUCLEOTIDE SEQUENCE [LARGE SCALE GENOMIC DNA]</scope>
    <source>
        <strain evidence="3">DSM 2067</strain>
    </source>
</reference>
<evidence type="ECO:0000313" key="3">
    <source>
        <dbReference type="Proteomes" id="UP000239462"/>
    </source>
</evidence>
<proteinExistence type="predicted"/>
<dbReference type="Proteomes" id="UP000239462">
    <property type="component" value="Chromosome"/>
</dbReference>
<dbReference type="KEGG" id="mmad:MMJJ_06150"/>
<name>A0A2L1C9G8_METMI</name>
<sequence>MEIDRTIENETEIENEESEQIIEVPLPPGLPQSVIGRLTCVCDIGYEIKKDEMMDKEYPIIKGTQEQIDYVKDYIFLFTELKLALREISRLARRFKTDVKIFTEDDELQYVLGFAVQDVSGRERFEVLMEKPEGEGEKIVILEREFYVYL</sequence>
<accession>A0A2L1C9G8</accession>
<evidence type="ECO:0000313" key="2">
    <source>
        <dbReference type="EMBL" id="MBB6497341.1"/>
    </source>
</evidence>
<dbReference type="EMBL" id="JACHED010000003">
    <property type="protein sequence ID" value="MBB6497341.1"/>
    <property type="molecule type" value="Genomic_DNA"/>
</dbReference>
<dbReference type="AlphaFoldDB" id="A0A2L1C9G8"/>
<gene>
    <name evidence="2" type="ORF">HNP96_001384</name>
    <name evidence="1" type="ORF">MMJJ_06150</name>
</gene>
<reference evidence="1" key="2">
    <citation type="submission" date="2018-02" db="EMBL/GenBank/DDBJ databases">
        <title>Complete genome sequence of the Methanococcus maripaludis type strain JJ (DSM 2067), a model for selenoprotein synthesis in Archaea.</title>
        <authorList>
            <person name="Poehlein A."/>
            <person name="Heym D."/>
            <person name="Quitzke V."/>
            <person name="Fersch J."/>
            <person name="Daniel R."/>
            <person name="Rother M."/>
        </authorList>
    </citation>
    <scope>NUCLEOTIDE SEQUENCE [LARGE SCALE GENOMIC DNA]</scope>
    <source>
        <strain evidence="1">DSM 2067</strain>
    </source>
</reference>
<protein>
    <submittedName>
        <fullName evidence="1">Uncharacterized protein</fullName>
    </submittedName>
</protein>
<organism evidence="1 3">
    <name type="scientific">Methanococcus maripaludis</name>
    <name type="common">Methanococcus deltae</name>
    <dbReference type="NCBI Taxonomy" id="39152"/>
    <lineage>
        <taxon>Archaea</taxon>
        <taxon>Methanobacteriati</taxon>
        <taxon>Methanobacteriota</taxon>
        <taxon>Methanomada group</taxon>
        <taxon>Methanococci</taxon>
        <taxon>Methanococcales</taxon>
        <taxon>Methanococcaceae</taxon>
        <taxon>Methanococcus</taxon>
    </lineage>
</organism>
<reference evidence="2 4" key="3">
    <citation type="submission" date="2020-08" db="EMBL/GenBank/DDBJ databases">
        <title>Genomic Encyclopedia of Type Strains, Phase IV (KMG-V): Genome sequencing to study the core and pangenomes of soil and plant-associated prokaryotes.</title>
        <authorList>
            <person name="Whitman W."/>
        </authorList>
    </citation>
    <scope>NUCLEOTIDE SEQUENCE [LARGE SCALE GENOMIC DNA]</scope>
    <source>
        <strain evidence="2 4">D1</strain>
    </source>
</reference>
<evidence type="ECO:0000313" key="4">
    <source>
        <dbReference type="Proteomes" id="UP000590564"/>
    </source>
</evidence>
<dbReference type="GeneID" id="36101706"/>